<gene>
    <name evidence="1" type="ORF">Amon02_000688400</name>
</gene>
<dbReference type="Proteomes" id="UP001165064">
    <property type="component" value="Unassembled WGS sequence"/>
</dbReference>
<comment type="caution">
    <text evidence="1">The sequence shown here is derived from an EMBL/GenBank/DDBJ whole genome shotgun (WGS) entry which is preliminary data.</text>
</comment>
<accession>A0ACB5TAN6</accession>
<reference evidence="1" key="1">
    <citation type="submission" date="2023-04" db="EMBL/GenBank/DDBJ databases">
        <title>Ambrosiozyma monospora NBRC 10751.</title>
        <authorList>
            <person name="Ichikawa N."/>
            <person name="Sato H."/>
            <person name="Tonouchi N."/>
        </authorList>
    </citation>
    <scope>NUCLEOTIDE SEQUENCE</scope>
    <source>
        <strain evidence="1">NBRC 10751</strain>
    </source>
</reference>
<organism evidence="1 2">
    <name type="scientific">Ambrosiozyma monospora</name>
    <name type="common">Yeast</name>
    <name type="synonym">Endomycopsis monosporus</name>
    <dbReference type="NCBI Taxonomy" id="43982"/>
    <lineage>
        <taxon>Eukaryota</taxon>
        <taxon>Fungi</taxon>
        <taxon>Dikarya</taxon>
        <taxon>Ascomycota</taxon>
        <taxon>Saccharomycotina</taxon>
        <taxon>Pichiomycetes</taxon>
        <taxon>Pichiales</taxon>
        <taxon>Pichiaceae</taxon>
        <taxon>Ambrosiozyma</taxon>
    </lineage>
</organism>
<name>A0ACB5TAN6_AMBMO</name>
<evidence type="ECO:0000313" key="1">
    <source>
        <dbReference type="EMBL" id="GME84498.1"/>
    </source>
</evidence>
<proteinExistence type="predicted"/>
<protein>
    <submittedName>
        <fullName evidence="1">Unnamed protein product</fullName>
    </submittedName>
</protein>
<evidence type="ECO:0000313" key="2">
    <source>
        <dbReference type="Proteomes" id="UP001165064"/>
    </source>
</evidence>
<sequence length="114" mass="12942">MSKDTKQSYATQNPDVYGANMPAGANYQNTTYQTDPPNYVNPLEGDPFADPEPPRGKNPHYETDDGVVIEFTPKRRRKMLRNLYTILAVLIIIHVFWITLIAVSVAKAHNDDDY</sequence>
<keyword evidence="2" id="KW-1185">Reference proteome</keyword>
<dbReference type="EMBL" id="BSXS01005537">
    <property type="protein sequence ID" value="GME84498.1"/>
    <property type="molecule type" value="Genomic_DNA"/>
</dbReference>